<feature type="domain" description="HTH marR-type" evidence="1">
    <location>
        <begin position="18"/>
        <end position="145"/>
    </location>
</feature>
<dbReference type="SMART" id="SM00347">
    <property type="entry name" value="HTH_MARR"/>
    <property type="match status" value="1"/>
</dbReference>
<evidence type="ECO:0000313" key="2">
    <source>
        <dbReference type="EMBL" id="WCO67415.1"/>
    </source>
</evidence>
<dbReference type="Pfam" id="PF01047">
    <property type="entry name" value="MarR"/>
    <property type="match status" value="1"/>
</dbReference>
<dbReference type="GO" id="GO:0003700">
    <property type="term" value="F:DNA-binding transcription factor activity"/>
    <property type="evidence" value="ECO:0007669"/>
    <property type="project" value="InterPro"/>
</dbReference>
<name>A0AAE9Y5W1_9ACTN</name>
<reference evidence="2" key="1">
    <citation type="submission" date="2023-01" db="EMBL/GenBank/DDBJ databases">
        <title>The diversity of Class Acidimicrobiia in South China Sea sediment environments and the proposal of Iamia marina sp. nov., a novel species of the genus Iamia.</title>
        <authorList>
            <person name="He Y."/>
            <person name="Tian X."/>
        </authorList>
    </citation>
    <scope>NUCLEOTIDE SEQUENCE</scope>
    <source>
        <strain evidence="2">DSM 19957</strain>
    </source>
</reference>
<keyword evidence="3" id="KW-1185">Reference proteome</keyword>
<accession>A0AAE9Y5W1</accession>
<dbReference type="GO" id="GO:0006950">
    <property type="term" value="P:response to stress"/>
    <property type="evidence" value="ECO:0007669"/>
    <property type="project" value="TreeGrafter"/>
</dbReference>
<dbReference type="KEGG" id="ima:PO878_01615"/>
<protein>
    <submittedName>
        <fullName evidence="2">MarR family winged helix-turn-helix transcriptional regulator</fullName>
    </submittedName>
</protein>
<dbReference type="InterPro" id="IPR036390">
    <property type="entry name" value="WH_DNA-bd_sf"/>
</dbReference>
<dbReference type="EMBL" id="CP116942">
    <property type="protein sequence ID" value="WCO67415.1"/>
    <property type="molecule type" value="Genomic_DNA"/>
</dbReference>
<dbReference type="AlphaFoldDB" id="A0AAE9Y5W1"/>
<gene>
    <name evidence="2" type="ORF">PO878_01615</name>
</gene>
<dbReference type="RefSeq" id="WP_272736937.1">
    <property type="nucleotide sequence ID" value="NZ_CP116942.1"/>
</dbReference>
<dbReference type="Proteomes" id="UP001216390">
    <property type="component" value="Chromosome"/>
</dbReference>
<dbReference type="SUPFAM" id="SSF46785">
    <property type="entry name" value="Winged helix' DNA-binding domain"/>
    <property type="match status" value="1"/>
</dbReference>
<evidence type="ECO:0000259" key="1">
    <source>
        <dbReference type="PROSITE" id="PS50995"/>
    </source>
</evidence>
<sequence length="186" mass="19524">MAHADTRPDAAEAARAAWATISHLFMQSAGRFEGIAADLGLAHTDLGALLHLDPEATPSQGELAESWGCDASWVTAKVDTLEEAGLVTRVPDSRDRRRKTVVITDEGRRAQAAALARLYEPPEALTALGDDDLVTLAGVLSRVEVDEDAGPPAGRGRGRAGGPPKVVAAFARAQHARHAAHARGDT</sequence>
<dbReference type="PANTHER" id="PTHR33164:SF99">
    <property type="entry name" value="MARR FAMILY REGULATORY PROTEIN"/>
    <property type="match status" value="1"/>
</dbReference>
<dbReference type="InterPro" id="IPR036388">
    <property type="entry name" value="WH-like_DNA-bd_sf"/>
</dbReference>
<dbReference type="PANTHER" id="PTHR33164">
    <property type="entry name" value="TRANSCRIPTIONAL REGULATOR, MARR FAMILY"/>
    <property type="match status" value="1"/>
</dbReference>
<dbReference type="InterPro" id="IPR000835">
    <property type="entry name" value="HTH_MarR-typ"/>
</dbReference>
<proteinExistence type="predicted"/>
<dbReference type="Gene3D" id="1.10.10.10">
    <property type="entry name" value="Winged helix-like DNA-binding domain superfamily/Winged helix DNA-binding domain"/>
    <property type="match status" value="1"/>
</dbReference>
<dbReference type="InterPro" id="IPR039422">
    <property type="entry name" value="MarR/SlyA-like"/>
</dbReference>
<organism evidence="2 3">
    <name type="scientific">Iamia majanohamensis</name>
    <dbReference type="NCBI Taxonomy" id="467976"/>
    <lineage>
        <taxon>Bacteria</taxon>
        <taxon>Bacillati</taxon>
        <taxon>Actinomycetota</taxon>
        <taxon>Acidimicrobiia</taxon>
        <taxon>Acidimicrobiales</taxon>
        <taxon>Iamiaceae</taxon>
        <taxon>Iamia</taxon>
    </lineage>
</organism>
<evidence type="ECO:0000313" key="3">
    <source>
        <dbReference type="Proteomes" id="UP001216390"/>
    </source>
</evidence>
<dbReference type="PROSITE" id="PS50995">
    <property type="entry name" value="HTH_MARR_2"/>
    <property type="match status" value="1"/>
</dbReference>
<dbReference type="PRINTS" id="PR00598">
    <property type="entry name" value="HTHMARR"/>
</dbReference>